<evidence type="ECO:0000313" key="3">
    <source>
        <dbReference type="Proteomes" id="UP000501868"/>
    </source>
</evidence>
<dbReference type="Gene3D" id="1.10.510.10">
    <property type="entry name" value="Transferase(Phosphotransferase) domain 1"/>
    <property type="match status" value="1"/>
</dbReference>
<reference evidence="2 3" key="2">
    <citation type="submission" date="2020-04" db="EMBL/GenBank/DDBJ databases">
        <authorList>
            <person name="Fomenkov A."/>
            <person name="Anton B.P."/>
            <person name="Roberts R.J."/>
        </authorList>
    </citation>
    <scope>NUCLEOTIDE SEQUENCE [LARGE SCALE GENOMIC DNA]</scope>
    <source>
        <strain evidence="2 3">S2</strain>
    </source>
</reference>
<dbReference type="PROSITE" id="PS50011">
    <property type="entry name" value="PROTEIN_KINASE_DOM"/>
    <property type="match status" value="1"/>
</dbReference>
<evidence type="ECO:0000313" key="2">
    <source>
        <dbReference type="EMBL" id="QIZ09594.1"/>
    </source>
</evidence>
<gene>
    <name evidence="2" type="ORF">HFZ78_25350</name>
</gene>
<dbReference type="AlphaFoldDB" id="A0A6H1P7K4"/>
<dbReference type="PANTHER" id="PTHR44167:SF24">
    <property type="entry name" value="SERINE_THREONINE-PROTEIN KINASE CHK2"/>
    <property type="match status" value="1"/>
</dbReference>
<feature type="domain" description="Protein kinase" evidence="1">
    <location>
        <begin position="27"/>
        <end position="265"/>
    </location>
</feature>
<dbReference type="EMBL" id="CP051128">
    <property type="protein sequence ID" value="QIZ09594.1"/>
    <property type="molecule type" value="Genomic_DNA"/>
</dbReference>
<proteinExistence type="predicted"/>
<keyword evidence="2" id="KW-0418">Kinase</keyword>
<reference evidence="2 3" key="1">
    <citation type="submission" date="2020-04" db="EMBL/GenBank/DDBJ databases">
        <title>Genome-Wide Identification of 5-Methylcytosine Sites in Bacterial Genomes By High-Throughput Sequencing of MspJI Restriction Fragments.</title>
        <authorList>
            <person name="Wu V."/>
        </authorList>
    </citation>
    <scope>NUCLEOTIDE SEQUENCE [LARGE SCALE GENOMIC DNA]</scope>
    <source>
        <strain evidence="2 3">S2</strain>
    </source>
</reference>
<dbReference type="SUPFAM" id="SSF56112">
    <property type="entry name" value="Protein kinase-like (PK-like)"/>
    <property type="match status" value="1"/>
</dbReference>
<accession>A0A6H1P7K4</accession>
<dbReference type="PANTHER" id="PTHR44167">
    <property type="entry name" value="OVARIAN-SPECIFIC SERINE/THREONINE-PROTEIN KINASE LOK-RELATED"/>
    <property type="match status" value="1"/>
</dbReference>
<dbReference type="GO" id="GO:0005524">
    <property type="term" value="F:ATP binding"/>
    <property type="evidence" value="ECO:0007669"/>
    <property type="project" value="InterPro"/>
</dbReference>
<dbReference type="InterPro" id="IPR000719">
    <property type="entry name" value="Prot_kinase_dom"/>
</dbReference>
<dbReference type="SMART" id="SM00220">
    <property type="entry name" value="S_TKc"/>
    <property type="match status" value="1"/>
</dbReference>
<evidence type="ECO:0000259" key="1">
    <source>
        <dbReference type="PROSITE" id="PS50011"/>
    </source>
</evidence>
<sequence length="265" mass="31254">MIKRIAFLFSNLFEQMFPNDMLIADRYKVIRHLGAGGYGHSYLVYDLESKQKKVLKALRLHKRLTQSGRIDFEYEKELLNSIDHPGFPRYFEGGTFKHIPFYTMEFIEGMNFEQLIFAEGKKVSEKEAFQIVYELLNPIEYLHNHKIIHRDIRIPNVISDGAKIRLIDLGLGRHLNLKTAVQITKENNIRKEVNCQADFYGLGHFLLFLLYSNFTFPQHKQEKSWEEELEISNQSKHIIRKLLQIESAYENCAQIRAEIINLYLI</sequence>
<dbReference type="Gene3D" id="3.30.200.20">
    <property type="entry name" value="Phosphorylase Kinase, domain 1"/>
    <property type="match status" value="1"/>
</dbReference>
<protein>
    <submittedName>
        <fullName evidence="2">Protein kinase</fullName>
    </submittedName>
</protein>
<dbReference type="GO" id="GO:0004672">
    <property type="term" value="F:protein kinase activity"/>
    <property type="evidence" value="ECO:0007669"/>
    <property type="project" value="InterPro"/>
</dbReference>
<dbReference type="InterPro" id="IPR011009">
    <property type="entry name" value="Kinase-like_dom_sf"/>
</dbReference>
<dbReference type="Pfam" id="PF00069">
    <property type="entry name" value="Pkinase"/>
    <property type="match status" value="1"/>
</dbReference>
<name>A0A6H1P7K4_PRIMG</name>
<organism evidence="2 3">
    <name type="scientific">Priestia megaterium</name>
    <name type="common">Bacillus megaterium</name>
    <dbReference type="NCBI Taxonomy" id="1404"/>
    <lineage>
        <taxon>Bacteria</taxon>
        <taxon>Bacillati</taxon>
        <taxon>Bacillota</taxon>
        <taxon>Bacilli</taxon>
        <taxon>Bacillales</taxon>
        <taxon>Bacillaceae</taxon>
        <taxon>Priestia</taxon>
    </lineage>
</organism>
<dbReference type="Proteomes" id="UP000501868">
    <property type="component" value="Chromosome"/>
</dbReference>
<keyword evidence="2" id="KW-0808">Transferase</keyword>